<evidence type="ECO:0000313" key="1">
    <source>
        <dbReference type="EMBL" id="QDU01067.1"/>
    </source>
</evidence>
<proteinExistence type="predicted"/>
<protein>
    <submittedName>
        <fullName evidence="1">Uncharacterized protein</fullName>
    </submittedName>
</protein>
<evidence type="ECO:0000313" key="2">
    <source>
        <dbReference type="Proteomes" id="UP000320722"/>
    </source>
</evidence>
<reference evidence="1 2" key="1">
    <citation type="submission" date="2019-02" db="EMBL/GenBank/DDBJ databases">
        <title>Deep-cultivation of Planctomycetes and their phenomic and genomic characterization uncovers novel biology.</title>
        <authorList>
            <person name="Wiegand S."/>
            <person name="Jogler M."/>
            <person name="Boedeker C."/>
            <person name="Pinto D."/>
            <person name="Vollmers J."/>
            <person name="Rivas-Marin E."/>
            <person name="Kohn T."/>
            <person name="Peeters S.H."/>
            <person name="Heuer A."/>
            <person name="Rast P."/>
            <person name="Oberbeckmann S."/>
            <person name="Bunk B."/>
            <person name="Jeske O."/>
            <person name="Meyerdierks A."/>
            <person name="Storesund J.E."/>
            <person name="Kallscheuer N."/>
            <person name="Luecker S."/>
            <person name="Lage O.M."/>
            <person name="Pohl T."/>
            <person name="Merkel B.J."/>
            <person name="Hornburger P."/>
            <person name="Mueller R.-W."/>
            <person name="Bruemmer F."/>
            <person name="Labrenz M."/>
            <person name="Spormann A.M."/>
            <person name="Op den Camp H."/>
            <person name="Overmann J."/>
            <person name="Amann R."/>
            <person name="Jetten M.S.M."/>
            <person name="Mascher T."/>
            <person name="Medema M.H."/>
            <person name="Devos D.P."/>
            <person name="Kaster A.-K."/>
            <person name="Ovreas L."/>
            <person name="Rohde M."/>
            <person name="Galperin M.Y."/>
            <person name="Jogler C."/>
        </authorList>
    </citation>
    <scope>NUCLEOTIDE SEQUENCE [LARGE SCALE GENOMIC DNA]</scope>
    <source>
        <strain evidence="1 2">V6</strain>
    </source>
</reference>
<dbReference type="Proteomes" id="UP000320722">
    <property type="component" value="Chromosome"/>
</dbReference>
<gene>
    <name evidence="1" type="ORF">V6x_07450</name>
</gene>
<dbReference type="RefSeq" id="WP_145036707.1">
    <property type="nucleotide sequence ID" value="NZ_CP036347.1"/>
</dbReference>
<dbReference type="EMBL" id="CP036347">
    <property type="protein sequence ID" value="QDU01067.1"/>
    <property type="molecule type" value="Genomic_DNA"/>
</dbReference>
<name>A0A517W732_9PLAN</name>
<sequence>MKIQLANSRCYLILVISLIQTVPIVCQAGEDVLFQMARSILNEQADPGELSLQHRRSQCLRALVKLRREKEYWQLLQHWTKGEQDSAESQLSICWENELYWTGLNFSSQTDLPLSRKLASMAGLVVVPPEKLIKQVLEREQKPFSKQDQSMVELLRFAARYDQALKSNHPDAEKNKLVPVAIELVPQVLQLLQKQYPSGGYHTLHYHPVRYEVAQCGLAMLTIIPAEQHTSELRQLSSQIDDMFGLGCVRRGWYAAFETGIELLARQDEGQALLVWQSSFLDYPEIAINESQLISPESRKASPELAQFVSGVNVCLHQLQKETYKERPEDFKRLLQEPDSELWRFNVLLSLETARLRADQKLLQLVSYSLLEQSDRLYSDKREEYENSPNDLCYLYFSAFRTAQRLNDRELQRNLLSRLLKLYPQMGEFYSDVLYDQQSQNLDWFYLFSDLRLDREWLPQFEVVLLKDSGPYGYSKAEFGMLWATYGTREIKGKAILTRYKANFQFQDIAWGAGYAAGRGRAALPVGATWGKLRRIDPHLNTVPCFVDYCSGYVTGKHKQTDDWDARFLRVLDAAK</sequence>
<organism evidence="1 2">
    <name type="scientific">Gimesia chilikensis</name>
    <dbReference type="NCBI Taxonomy" id="2605989"/>
    <lineage>
        <taxon>Bacteria</taxon>
        <taxon>Pseudomonadati</taxon>
        <taxon>Planctomycetota</taxon>
        <taxon>Planctomycetia</taxon>
        <taxon>Planctomycetales</taxon>
        <taxon>Planctomycetaceae</taxon>
        <taxon>Gimesia</taxon>
    </lineage>
</organism>
<accession>A0A517W732</accession>
<dbReference type="AlphaFoldDB" id="A0A517W732"/>